<keyword evidence="1" id="KW-0812">Transmembrane</keyword>
<reference evidence="3" key="1">
    <citation type="submission" date="2019-03" db="EMBL/GenBank/DDBJ databases">
        <title>Weissella sp. 26KH-42 Genome sequencing.</title>
        <authorList>
            <person name="Heo J."/>
            <person name="Kim S.-J."/>
            <person name="Kim J.-S."/>
            <person name="Hong S.-B."/>
            <person name="Kwon S.-W."/>
        </authorList>
    </citation>
    <scope>NUCLEOTIDE SEQUENCE [LARGE SCALE GENOMIC DNA]</scope>
    <source>
        <strain evidence="3">26KH-42</strain>
    </source>
</reference>
<keyword evidence="1" id="KW-1133">Transmembrane helix</keyword>
<gene>
    <name evidence="2" type="ORF">EQG49_00095</name>
</gene>
<dbReference type="EMBL" id="CP037940">
    <property type="protein sequence ID" value="QBO34954.1"/>
    <property type="molecule type" value="Genomic_DNA"/>
</dbReference>
<dbReference type="AlphaFoldDB" id="A0A4P6YQT7"/>
<feature type="transmembrane region" description="Helical" evidence="1">
    <location>
        <begin position="7"/>
        <end position="25"/>
    </location>
</feature>
<dbReference type="OrthoDB" id="2376463at2"/>
<organism evidence="2 3">
    <name type="scientific">Periweissella cryptocerci</name>
    <dbReference type="NCBI Taxonomy" id="2506420"/>
    <lineage>
        <taxon>Bacteria</taxon>
        <taxon>Bacillati</taxon>
        <taxon>Bacillota</taxon>
        <taxon>Bacilli</taxon>
        <taxon>Lactobacillales</taxon>
        <taxon>Lactobacillaceae</taxon>
        <taxon>Periweissella</taxon>
    </lineage>
</organism>
<accession>A0A4P6YQT7</accession>
<keyword evidence="1" id="KW-0472">Membrane</keyword>
<proteinExistence type="predicted"/>
<feature type="transmembrane region" description="Helical" evidence="1">
    <location>
        <begin position="31"/>
        <end position="52"/>
    </location>
</feature>
<feature type="transmembrane region" description="Helical" evidence="1">
    <location>
        <begin position="64"/>
        <end position="86"/>
    </location>
</feature>
<dbReference type="Proteomes" id="UP000292886">
    <property type="component" value="Chromosome"/>
</dbReference>
<evidence type="ECO:0000256" key="1">
    <source>
        <dbReference type="SAM" id="Phobius"/>
    </source>
</evidence>
<keyword evidence="3" id="KW-1185">Reference proteome</keyword>
<dbReference type="RefSeq" id="WP_133362034.1">
    <property type="nucleotide sequence ID" value="NZ_CP037940.1"/>
</dbReference>
<dbReference type="KEGG" id="wei:EQG49_00095"/>
<sequence>MKNFRWGIIAISELIILLFLQFELWSYFNFVISWVSIALVLLGFWTGTVYNYMKVRDKELFKKAGILFINGGLVNDSVHLFMYILFAHERASV</sequence>
<evidence type="ECO:0000313" key="2">
    <source>
        <dbReference type="EMBL" id="QBO34954.1"/>
    </source>
</evidence>
<name>A0A4P6YQT7_9LACO</name>
<protein>
    <submittedName>
        <fullName evidence="2">Uncharacterized protein</fullName>
    </submittedName>
</protein>
<evidence type="ECO:0000313" key="3">
    <source>
        <dbReference type="Proteomes" id="UP000292886"/>
    </source>
</evidence>